<dbReference type="InterPro" id="IPR001173">
    <property type="entry name" value="Glyco_trans_2-like"/>
</dbReference>
<accession>R6IF86</accession>
<dbReference type="InterPro" id="IPR029044">
    <property type="entry name" value="Nucleotide-diphossugar_trans"/>
</dbReference>
<evidence type="ECO:0000259" key="5">
    <source>
        <dbReference type="Pfam" id="PF00535"/>
    </source>
</evidence>
<name>R6IF86_9FIRM</name>
<evidence type="ECO:0000313" key="6">
    <source>
        <dbReference type="EMBL" id="CDB45234.1"/>
    </source>
</evidence>
<dbReference type="Pfam" id="PF00535">
    <property type="entry name" value="Glycos_transf_2"/>
    <property type="match status" value="1"/>
</dbReference>
<keyword evidence="4" id="KW-0472">Membrane</keyword>
<comment type="similarity">
    <text evidence="1">Belongs to the glycosyltransferase 2 family.</text>
</comment>
<keyword evidence="4" id="KW-0812">Transmembrane</keyword>
<feature type="transmembrane region" description="Helical" evidence="4">
    <location>
        <begin position="342"/>
        <end position="364"/>
    </location>
</feature>
<dbReference type="Gene3D" id="3.90.550.10">
    <property type="entry name" value="Spore Coat Polysaccharide Biosynthesis Protein SpsA, Chain A"/>
    <property type="match status" value="1"/>
</dbReference>
<sequence length="427" mass="49738">MVMTPYVIAFLKFYFIFTVIVMILFAIRHFIFTFNRMYCEQKLYYQDIIDSDLPFITVLIPMHNEEKVAHGVLDALLESNYPVEKFEVIPINDFSEDGTKEILEDYAVRYGNIHPLHRNSGERGKPAALNRAMEMAQGEIIVVFDADYLPGKGLLENLSTAFLDPEVGAVMGRVVPVNTKANFLTRLLDLERSGGYQVDQQARYNLNLIPQYGGTVGGYRKDLMMGTDGFNTKILAEDTELTYRLFCSGWKVLYANSAECYEEAPEAWHIRARQIARWSRGHNEVMFRYVWKLVKSKYLSFWQKLDGMFLLFIYMMPVILFFGLIDSILLFFLDEMDILEGWWVLLFLGAYNTFGNFAPFYQVGTANVIDGSRERILLLPYLAFNFYFYLWFITKGFFNALVDVLTRREAKWQKTERFRKEKPGGFT</sequence>
<keyword evidence="2" id="KW-0328">Glycosyltransferase</keyword>
<proteinExistence type="inferred from homology"/>
<feature type="transmembrane region" description="Helical" evidence="4">
    <location>
        <begin position="376"/>
        <end position="394"/>
    </location>
</feature>
<feature type="transmembrane region" description="Helical" evidence="4">
    <location>
        <begin position="307"/>
        <end position="330"/>
    </location>
</feature>
<organism evidence="6">
    <name type="scientific">Phascolarctobacterium faecium</name>
    <dbReference type="NCBI Taxonomy" id="33025"/>
    <lineage>
        <taxon>Bacteria</taxon>
        <taxon>Bacillati</taxon>
        <taxon>Bacillota</taxon>
        <taxon>Negativicutes</taxon>
        <taxon>Acidaminococcales</taxon>
        <taxon>Acidaminococcaceae</taxon>
        <taxon>Phascolarctobacterium</taxon>
    </lineage>
</organism>
<keyword evidence="3" id="KW-0808">Transferase</keyword>
<gene>
    <name evidence="6" type="ORF">BN533_00010</name>
</gene>
<feature type="domain" description="Glycosyltransferase 2-like" evidence="5">
    <location>
        <begin position="57"/>
        <end position="221"/>
    </location>
</feature>
<dbReference type="SUPFAM" id="SSF53448">
    <property type="entry name" value="Nucleotide-diphospho-sugar transferases"/>
    <property type="match status" value="1"/>
</dbReference>
<protein>
    <recommendedName>
        <fullName evidence="5">Glycosyltransferase 2-like domain-containing protein</fullName>
    </recommendedName>
</protein>
<evidence type="ECO:0000256" key="1">
    <source>
        <dbReference type="ARBA" id="ARBA00006739"/>
    </source>
</evidence>
<dbReference type="CDD" id="cd06423">
    <property type="entry name" value="CESA_like"/>
    <property type="match status" value="1"/>
</dbReference>
<evidence type="ECO:0000256" key="3">
    <source>
        <dbReference type="ARBA" id="ARBA00022679"/>
    </source>
</evidence>
<keyword evidence="4" id="KW-1133">Transmembrane helix</keyword>
<dbReference type="HOGENOM" id="CLU_023978_2_1_9"/>
<evidence type="ECO:0000256" key="4">
    <source>
        <dbReference type="SAM" id="Phobius"/>
    </source>
</evidence>
<dbReference type="EMBL" id="CBDS010000027">
    <property type="protein sequence ID" value="CDB45234.1"/>
    <property type="molecule type" value="Genomic_DNA"/>
</dbReference>
<dbReference type="eggNOG" id="COG1215">
    <property type="taxonomic scope" value="Bacteria"/>
</dbReference>
<dbReference type="PANTHER" id="PTHR43630:SF1">
    <property type="entry name" value="POLY-BETA-1,6-N-ACETYL-D-GLUCOSAMINE SYNTHASE"/>
    <property type="match status" value="1"/>
</dbReference>
<dbReference type="AlphaFoldDB" id="R6IF86"/>
<comment type="caution">
    <text evidence="6">The sequence shown here is derived from an EMBL/GenBank/DDBJ whole genome shotgun (WGS) entry which is preliminary data.</text>
</comment>
<evidence type="ECO:0000256" key="2">
    <source>
        <dbReference type="ARBA" id="ARBA00022676"/>
    </source>
</evidence>
<dbReference type="GO" id="GO:0016757">
    <property type="term" value="F:glycosyltransferase activity"/>
    <property type="evidence" value="ECO:0007669"/>
    <property type="project" value="UniProtKB-KW"/>
</dbReference>
<dbReference type="STRING" id="1262914.BN533_00010"/>
<dbReference type="PANTHER" id="PTHR43630">
    <property type="entry name" value="POLY-BETA-1,6-N-ACETYL-D-GLUCOSAMINE SYNTHASE"/>
    <property type="match status" value="1"/>
</dbReference>
<reference evidence="6" key="1">
    <citation type="submission" date="2012-11" db="EMBL/GenBank/DDBJ databases">
        <title>Dependencies among metagenomic species, viruses, plasmids and units of genetic variation.</title>
        <authorList>
            <person name="Nielsen H.B."/>
            <person name="Almeida M."/>
            <person name="Juncker A.S."/>
            <person name="Rasmussen S."/>
            <person name="Li J."/>
            <person name="Sunagawa S."/>
            <person name="Plichta D."/>
            <person name="Gautier L."/>
            <person name="Le Chatelier E."/>
            <person name="Peletier E."/>
            <person name="Bonde I."/>
            <person name="Nielsen T."/>
            <person name="Manichanh C."/>
            <person name="Arumugam M."/>
            <person name="Batto J."/>
            <person name="Santos M.B.Q.D."/>
            <person name="Blom N."/>
            <person name="Borruel N."/>
            <person name="Burgdorf K.S."/>
            <person name="Boumezbeur F."/>
            <person name="Casellas F."/>
            <person name="Dore J."/>
            <person name="Guarner F."/>
            <person name="Hansen T."/>
            <person name="Hildebrand F."/>
            <person name="Kaas R.S."/>
            <person name="Kennedy S."/>
            <person name="Kristiansen K."/>
            <person name="Kultima J.R."/>
            <person name="Leonard P."/>
            <person name="Levenez F."/>
            <person name="Lund O."/>
            <person name="Moumen B."/>
            <person name="Le Paslier D."/>
            <person name="Pons N."/>
            <person name="Pedersen O."/>
            <person name="Prifti E."/>
            <person name="Qin J."/>
            <person name="Raes J."/>
            <person name="Tap J."/>
            <person name="Tims S."/>
            <person name="Ussery D.W."/>
            <person name="Yamada T."/>
            <person name="MetaHit consortium"/>
            <person name="Renault P."/>
            <person name="Sicheritz-Ponten T."/>
            <person name="Bork P."/>
            <person name="Wang J."/>
            <person name="Brunak S."/>
            <person name="Ehrlich S.D."/>
        </authorList>
    </citation>
    <scope>NUCLEOTIDE SEQUENCE [LARGE SCALE GENOMIC DNA]</scope>
</reference>
<feature type="transmembrane region" description="Helical" evidence="4">
    <location>
        <begin position="6"/>
        <end position="27"/>
    </location>
</feature>